<sequence length="40" mass="4660">MHHKGRLKTLFLRAVVKHRACSKGCFFAIFIRGQSPRYVV</sequence>
<dbReference type="AlphaFoldDB" id="A0A0C1EEU4"/>
<protein>
    <submittedName>
        <fullName evidence="1">Uncharacterized protein</fullName>
    </submittedName>
</protein>
<organism evidence="1 2">
    <name type="scientific">Morococcus cerebrosus</name>
    <dbReference type="NCBI Taxonomy" id="1056807"/>
    <lineage>
        <taxon>Bacteria</taxon>
        <taxon>Pseudomonadati</taxon>
        <taxon>Pseudomonadota</taxon>
        <taxon>Betaproteobacteria</taxon>
        <taxon>Neisseriales</taxon>
        <taxon>Neisseriaceae</taxon>
        <taxon>Morococcus</taxon>
    </lineage>
</organism>
<evidence type="ECO:0000313" key="1">
    <source>
        <dbReference type="EMBL" id="KIC07208.1"/>
    </source>
</evidence>
<name>A0A0C1EEU4_9NEIS</name>
<gene>
    <name evidence="1" type="ORF">MCC93_14590</name>
</gene>
<reference evidence="1 2" key="1">
    <citation type="submission" date="2014-12" db="EMBL/GenBank/DDBJ databases">
        <title>Genome sequence of Morococcus cerebrosus.</title>
        <authorList>
            <person name="Shin S.-K."/>
            <person name="Yi H."/>
        </authorList>
    </citation>
    <scope>NUCLEOTIDE SEQUENCE [LARGE SCALE GENOMIC DNA]</scope>
    <source>
        <strain evidence="1 2">CIP 81.93</strain>
    </source>
</reference>
<dbReference type="Proteomes" id="UP000031390">
    <property type="component" value="Unassembled WGS sequence"/>
</dbReference>
<comment type="caution">
    <text evidence="1">The sequence shown here is derived from an EMBL/GenBank/DDBJ whole genome shotgun (WGS) entry which is preliminary data.</text>
</comment>
<proteinExistence type="predicted"/>
<evidence type="ECO:0000313" key="2">
    <source>
        <dbReference type="Proteomes" id="UP000031390"/>
    </source>
</evidence>
<accession>A0A0C1EEU4</accession>
<dbReference type="EMBL" id="JUFZ01000063">
    <property type="protein sequence ID" value="KIC07208.1"/>
    <property type="molecule type" value="Genomic_DNA"/>
</dbReference>